<sequence>MMGLTQPPTTLVRPDLVARIAVGAARAAVEAAVSAAARRVVKRR</sequence>
<dbReference type="Proteomes" id="UP001601521">
    <property type="component" value="Unassembled WGS sequence"/>
</dbReference>
<protein>
    <submittedName>
        <fullName evidence="1">Uncharacterized protein</fullName>
    </submittedName>
</protein>
<dbReference type="EMBL" id="JBIALX010000004">
    <property type="protein sequence ID" value="MFF0454020.1"/>
    <property type="molecule type" value="Genomic_DNA"/>
</dbReference>
<reference evidence="1 2" key="1">
    <citation type="submission" date="2024-10" db="EMBL/GenBank/DDBJ databases">
        <title>The Natural Products Discovery Center: Release of the First 8490 Sequenced Strains for Exploring Actinobacteria Biosynthetic Diversity.</title>
        <authorList>
            <person name="Kalkreuter E."/>
            <person name="Kautsar S.A."/>
            <person name="Yang D."/>
            <person name="Bader C.D."/>
            <person name="Teijaro C.N."/>
            <person name="Fluegel L."/>
            <person name="Davis C.M."/>
            <person name="Simpson J.R."/>
            <person name="Lauterbach L."/>
            <person name="Steele A.D."/>
            <person name="Gui C."/>
            <person name="Meng S."/>
            <person name="Li G."/>
            <person name="Viehrig K."/>
            <person name="Ye F."/>
            <person name="Su P."/>
            <person name="Kiefer A.F."/>
            <person name="Nichols A."/>
            <person name="Cepeda A.J."/>
            <person name="Yan W."/>
            <person name="Fan B."/>
            <person name="Jiang Y."/>
            <person name="Adhikari A."/>
            <person name="Zheng C.-J."/>
            <person name="Schuster L."/>
            <person name="Cowan T.M."/>
            <person name="Smanski M.J."/>
            <person name="Chevrette M.G."/>
            <person name="De Carvalho L.P.S."/>
            <person name="Shen B."/>
        </authorList>
    </citation>
    <scope>NUCLEOTIDE SEQUENCE [LARGE SCALE GENOMIC DNA]</scope>
    <source>
        <strain evidence="1 2">NPDC004550</strain>
    </source>
</reference>
<evidence type="ECO:0000313" key="2">
    <source>
        <dbReference type="Proteomes" id="UP001601521"/>
    </source>
</evidence>
<name>A0ABW6NFW7_9NOCA</name>
<accession>A0ABW6NFW7</accession>
<keyword evidence="2" id="KW-1185">Reference proteome</keyword>
<organism evidence="1 2">
    <name type="scientific">Nocardia africana</name>
    <dbReference type="NCBI Taxonomy" id="134964"/>
    <lineage>
        <taxon>Bacteria</taxon>
        <taxon>Bacillati</taxon>
        <taxon>Actinomycetota</taxon>
        <taxon>Actinomycetes</taxon>
        <taxon>Mycobacteriales</taxon>
        <taxon>Nocardiaceae</taxon>
        <taxon>Nocardia</taxon>
    </lineage>
</organism>
<proteinExistence type="predicted"/>
<comment type="caution">
    <text evidence="1">The sequence shown here is derived from an EMBL/GenBank/DDBJ whole genome shotgun (WGS) entry which is preliminary data.</text>
</comment>
<evidence type="ECO:0000313" key="1">
    <source>
        <dbReference type="EMBL" id="MFF0454020.1"/>
    </source>
</evidence>
<dbReference type="RefSeq" id="WP_387250853.1">
    <property type="nucleotide sequence ID" value="NZ_JBIALX010000004.1"/>
</dbReference>
<gene>
    <name evidence="1" type="ORF">ACFYTH_11680</name>
</gene>